<gene>
    <name evidence="4" type="ORF">GDO78_014543</name>
</gene>
<name>A0A8J6K176_ELECQ</name>
<evidence type="ECO:0000256" key="1">
    <source>
        <dbReference type="ARBA" id="ARBA00022729"/>
    </source>
</evidence>
<proteinExistence type="predicted"/>
<evidence type="ECO:0000256" key="2">
    <source>
        <dbReference type="ARBA" id="ARBA00022859"/>
    </source>
</evidence>
<dbReference type="AlphaFoldDB" id="A0A8J6K176"/>
<dbReference type="GO" id="GO:0002376">
    <property type="term" value="P:immune system process"/>
    <property type="evidence" value="ECO:0007669"/>
    <property type="project" value="UniProtKB-KW"/>
</dbReference>
<accession>A0A8J6K176</accession>
<dbReference type="SUPFAM" id="SSF48726">
    <property type="entry name" value="Immunoglobulin"/>
    <property type="match status" value="1"/>
</dbReference>
<keyword evidence="1" id="KW-0732">Signal</keyword>
<feature type="domain" description="Immunoglobulin V-set" evidence="3">
    <location>
        <begin position="24"/>
        <end position="111"/>
    </location>
</feature>
<dbReference type="PANTHER" id="PTHR23268:SF124">
    <property type="entry name" value="IG-LIKE DOMAIN-CONTAINING PROTEIN"/>
    <property type="match status" value="1"/>
</dbReference>
<keyword evidence="2" id="KW-0391">Immunity</keyword>
<dbReference type="GO" id="GO:0005886">
    <property type="term" value="C:plasma membrane"/>
    <property type="evidence" value="ECO:0007669"/>
    <property type="project" value="TreeGrafter"/>
</dbReference>
<dbReference type="Pfam" id="PF07686">
    <property type="entry name" value="V-set"/>
    <property type="match status" value="1"/>
</dbReference>
<evidence type="ECO:0000313" key="5">
    <source>
        <dbReference type="Proteomes" id="UP000770717"/>
    </source>
</evidence>
<dbReference type="Gene3D" id="2.60.40.10">
    <property type="entry name" value="Immunoglobulins"/>
    <property type="match status" value="1"/>
</dbReference>
<comment type="caution">
    <text evidence="4">The sequence shown here is derived from an EMBL/GenBank/DDBJ whole genome shotgun (WGS) entry which is preliminary data.</text>
</comment>
<protein>
    <recommendedName>
        <fullName evidence="3">Immunoglobulin V-set domain-containing protein</fullName>
    </recommendedName>
</protein>
<dbReference type="InterPro" id="IPR036179">
    <property type="entry name" value="Ig-like_dom_sf"/>
</dbReference>
<dbReference type="GO" id="GO:0007166">
    <property type="term" value="P:cell surface receptor signaling pathway"/>
    <property type="evidence" value="ECO:0007669"/>
    <property type="project" value="TreeGrafter"/>
</dbReference>
<keyword evidence="5" id="KW-1185">Reference proteome</keyword>
<dbReference type="InterPro" id="IPR013783">
    <property type="entry name" value="Ig-like_fold"/>
</dbReference>
<dbReference type="InterPro" id="IPR013106">
    <property type="entry name" value="Ig_V-set"/>
</dbReference>
<sequence length="127" mass="14422">MAVADDVPPCISGWCQKVTVTQSDRLLILRDGQPVNMSCHQDSKDNYVALWYLKKPNQALQLMVSSPDPKDIDMEATYNSWELRRPSQLWSSLSKSSAKTEDSAVYFCASSRHSCKHQSIRLHKTCM</sequence>
<dbReference type="PANTHER" id="PTHR23268">
    <property type="entry name" value="T-CELL RECEPTOR BETA CHAIN"/>
    <property type="match status" value="1"/>
</dbReference>
<evidence type="ECO:0000313" key="4">
    <source>
        <dbReference type="EMBL" id="KAG9471499.1"/>
    </source>
</evidence>
<evidence type="ECO:0000259" key="3">
    <source>
        <dbReference type="Pfam" id="PF07686"/>
    </source>
</evidence>
<reference evidence="4" key="1">
    <citation type="thesis" date="2020" institute="ProQuest LLC" country="789 East Eisenhower Parkway, Ann Arbor, MI, USA">
        <title>Comparative Genomics and Chromosome Evolution.</title>
        <authorList>
            <person name="Mudd A.B."/>
        </authorList>
    </citation>
    <scope>NUCLEOTIDE SEQUENCE</scope>
    <source>
        <strain evidence="4">HN-11 Male</strain>
        <tissue evidence="4">Kidney and liver</tissue>
    </source>
</reference>
<dbReference type="InterPro" id="IPR050413">
    <property type="entry name" value="TCR_beta_variable"/>
</dbReference>
<dbReference type="OrthoDB" id="8947657at2759"/>
<dbReference type="Proteomes" id="UP000770717">
    <property type="component" value="Unassembled WGS sequence"/>
</dbReference>
<dbReference type="EMBL" id="WNTK01000138">
    <property type="protein sequence ID" value="KAG9471499.1"/>
    <property type="molecule type" value="Genomic_DNA"/>
</dbReference>
<organism evidence="4 5">
    <name type="scientific">Eleutherodactylus coqui</name>
    <name type="common">Puerto Rican coqui</name>
    <dbReference type="NCBI Taxonomy" id="57060"/>
    <lineage>
        <taxon>Eukaryota</taxon>
        <taxon>Metazoa</taxon>
        <taxon>Chordata</taxon>
        <taxon>Craniata</taxon>
        <taxon>Vertebrata</taxon>
        <taxon>Euteleostomi</taxon>
        <taxon>Amphibia</taxon>
        <taxon>Batrachia</taxon>
        <taxon>Anura</taxon>
        <taxon>Neobatrachia</taxon>
        <taxon>Hyloidea</taxon>
        <taxon>Eleutherodactylidae</taxon>
        <taxon>Eleutherodactylinae</taxon>
        <taxon>Eleutherodactylus</taxon>
        <taxon>Eleutherodactylus</taxon>
    </lineage>
</organism>